<dbReference type="RefSeq" id="WP_109282173.1">
    <property type="nucleotide sequence ID" value="NZ_JBFAUK010000017.1"/>
</dbReference>
<comment type="caution">
    <text evidence="1">The sequence shown here is derived from an EMBL/GenBank/DDBJ whole genome shotgun (WGS) entry which is preliminary data.</text>
</comment>
<organism evidence="1 2">
    <name type="scientific">Streptomyces orinoci</name>
    <name type="common">Streptoverticillium orinoci</name>
    <dbReference type="NCBI Taxonomy" id="67339"/>
    <lineage>
        <taxon>Bacteria</taxon>
        <taxon>Bacillati</taxon>
        <taxon>Actinomycetota</taxon>
        <taxon>Actinomycetes</taxon>
        <taxon>Kitasatosporales</taxon>
        <taxon>Streptomycetaceae</taxon>
        <taxon>Streptomyces</taxon>
    </lineage>
</organism>
<proteinExistence type="predicted"/>
<sequence length="119" mass="13511">MTDAPPVELYLARRDAYADFLSAADAESQVAWFRSEGRYKDETAAIEAVDAAYAHTRAKFNVIDVEDVGPVKEARSVLERLQAMHKDGGKNPDWYQFKKAREDFRQAAAAYLRELRGRV</sequence>
<gene>
    <name evidence="1" type="ORF">AB0L16_20940</name>
</gene>
<name>A0ABV3K149_STRON</name>
<evidence type="ECO:0000313" key="1">
    <source>
        <dbReference type="EMBL" id="MEV5508877.1"/>
    </source>
</evidence>
<dbReference type="EMBL" id="JBFAUK010000017">
    <property type="protein sequence ID" value="MEV5508877.1"/>
    <property type="molecule type" value="Genomic_DNA"/>
</dbReference>
<dbReference type="Proteomes" id="UP001552594">
    <property type="component" value="Unassembled WGS sequence"/>
</dbReference>
<evidence type="ECO:0000313" key="2">
    <source>
        <dbReference type="Proteomes" id="UP001552594"/>
    </source>
</evidence>
<reference evidence="1 2" key="1">
    <citation type="submission" date="2024-06" db="EMBL/GenBank/DDBJ databases">
        <title>The Natural Products Discovery Center: Release of the First 8490 Sequenced Strains for Exploring Actinobacteria Biosynthetic Diversity.</title>
        <authorList>
            <person name="Kalkreuter E."/>
            <person name="Kautsar S.A."/>
            <person name="Yang D."/>
            <person name="Bader C.D."/>
            <person name="Teijaro C.N."/>
            <person name="Fluegel L."/>
            <person name="Davis C.M."/>
            <person name="Simpson J.R."/>
            <person name="Lauterbach L."/>
            <person name="Steele A.D."/>
            <person name="Gui C."/>
            <person name="Meng S."/>
            <person name="Li G."/>
            <person name="Viehrig K."/>
            <person name="Ye F."/>
            <person name="Su P."/>
            <person name="Kiefer A.F."/>
            <person name="Nichols A."/>
            <person name="Cepeda A.J."/>
            <person name="Yan W."/>
            <person name="Fan B."/>
            <person name="Jiang Y."/>
            <person name="Adhikari A."/>
            <person name="Zheng C.-J."/>
            <person name="Schuster L."/>
            <person name="Cowan T.M."/>
            <person name="Smanski M.J."/>
            <person name="Chevrette M.G."/>
            <person name="De Carvalho L.P.S."/>
            <person name="Shen B."/>
        </authorList>
    </citation>
    <scope>NUCLEOTIDE SEQUENCE [LARGE SCALE GENOMIC DNA]</scope>
    <source>
        <strain evidence="1 2">NPDC052347</strain>
    </source>
</reference>
<protein>
    <submittedName>
        <fullName evidence="1">Uncharacterized protein</fullName>
    </submittedName>
</protein>
<accession>A0ABV3K149</accession>
<keyword evidence="2" id="KW-1185">Reference proteome</keyword>